<evidence type="ECO:0000259" key="2">
    <source>
        <dbReference type="Pfam" id="PF13529"/>
    </source>
</evidence>
<feature type="chain" id="PRO_5006601761" evidence="1">
    <location>
        <begin position="26"/>
        <end position="285"/>
    </location>
</feature>
<organism evidence="3 4">
    <name type="scientific">Pseudohongiella spirulinae</name>
    <dbReference type="NCBI Taxonomy" id="1249552"/>
    <lineage>
        <taxon>Bacteria</taxon>
        <taxon>Pseudomonadati</taxon>
        <taxon>Pseudomonadota</taxon>
        <taxon>Gammaproteobacteria</taxon>
        <taxon>Pseudomonadales</taxon>
        <taxon>Pseudohongiellaceae</taxon>
        <taxon>Pseudohongiella</taxon>
    </lineage>
</organism>
<reference evidence="3 4" key="1">
    <citation type="submission" date="2015-11" db="EMBL/GenBank/DDBJ databases">
        <authorList>
            <person name="Zhang Y."/>
            <person name="Guo Z."/>
        </authorList>
    </citation>
    <scope>NUCLEOTIDE SEQUENCE [LARGE SCALE GENOMIC DNA]</scope>
    <source>
        <strain evidence="3 4">KCTC 32221</strain>
    </source>
</reference>
<dbReference type="AlphaFoldDB" id="A0A0S2KG03"/>
<dbReference type="PATRIC" id="fig|1249552.3.peg.2658"/>
<proteinExistence type="predicted"/>
<dbReference type="InterPro" id="IPR039564">
    <property type="entry name" value="Peptidase_C39-like"/>
</dbReference>
<evidence type="ECO:0000313" key="3">
    <source>
        <dbReference type="EMBL" id="ALO47271.1"/>
    </source>
</evidence>
<gene>
    <name evidence="3" type="ORF">PS2015_2639</name>
</gene>
<dbReference type="EMBL" id="CP013189">
    <property type="protein sequence ID" value="ALO47271.1"/>
    <property type="molecule type" value="Genomic_DNA"/>
</dbReference>
<accession>A0A0S2KG03</accession>
<keyword evidence="4" id="KW-1185">Reference proteome</keyword>
<dbReference type="RefSeq" id="WP_058022677.1">
    <property type="nucleotide sequence ID" value="NZ_CP013189.1"/>
</dbReference>
<dbReference type="InterPro" id="IPR039563">
    <property type="entry name" value="Peptidase_C39_single_dom"/>
</dbReference>
<sequence length="285" mass="31752" precursor="true">MIMRTGAALRWSALAGLFVVLVACAATPQTDQLPRQFSTGLPERHIIKDVPFFPQQQYQCGPAALSSVLNYAQLQIHPDQLVSQVYIPERQGSLQVEMLAASRQLGRLPFIIPGTLRAVITELAADNPVLVFQNLGLSIFPQWHYAVVIGYDMARRELILHSGLTENYVVSMRTFERTWQRAGHWAMLTLAPGQLPVSMLAADYFRTVAEFEALHSDSAEMAWRAGYKRWPDDPLIAMGYSNWLAAAGHTSRAIEILQELLATHPDYGPAQQNLQVLQSPDASDL</sequence>
<dbReference type="Proteomes" id="UP000065641">
    <property type="component" value="Chromosome"/>
</dbReference>
<dbReference type="NCBIfam" id="NF033920">
    <property type="entry name" value="C39_PA2778_fam"/>
    <property type="match status" value="1"/>
</dbReference>
<evidence type="ECO:0000256" key="1">
    <source>
        <dbReference type="SAM" id="SignalP"/>
    </source>
</evidence>
<keyword evidence="1" id="KW-0732">Signal</keyword>
<dbReference type="CDD" id="cd02549">
    <property type="entry name" value="Peptidase_C39A"/>
    <property type="match status" value="1"/>
</dbReference>
<feature type="domain" description="Peptidase C39-like" evidence="2">
    <location>
        <begin position="49"/>
        <end position="160"/>
    </location>
</feature>
<dbReference type="PROSITE" id="PS51257">
    <property type="entry name" value="PROKAR_LIPOPROTEIN"/>
    <property type="match status" value="1"/>
</dbReference>
<dbReference type="KEGG" id="pspi:PS2015_2639"/>
<name>A0A0S2KG03_9GAMM</name>
<dbReference type="Gene3D" id="3.90.70.10">
    <property type="entry name" value="Cysteine proteinases"/>
    <property type="match status" value="1"/>
</dbReference>
<dbReference type="Pfam" id="PF13529">
    <property type="entry name" value="Peptidase_C39_2"/>
    <property type="match status" value="1"/>
</dbReference>
<dbReference type="STRING" id="1249552.PS2015_2639"/>
<evidence type="ECO:0000313" key="4">
    <source>
        <dbReference type="Proteomes" id="UP000065641"/>
    </source>
</evidence>
<protein>
    <submittedName>
        <fullName evidence="3">Bacteriocin/lantibiotic ABC transporter</fullName>
    </submittedName>
</protein>
<dbReference type="OrthoDB" id="5611441at2"/>
<feature type="signal peptide" evidence="1">
    <location>
        <begin position="1"/>
        <end position="25"/>
    </location>
</feature>